<dbReference type="EMBL" id="LR796204">
    <property type="protein sequence ID" value="CAB4126817.1"/>
    <property type="molecule type" value="Genomic_DNA"/>
</dbReference>
<evidence type="ECO:0000313" key="2">
    <source>
        <dbReference type="EMBL" id="CAB4133041.1"/>
    </source>
</evidence>
<reference evidence="2" key="1">
    <citation type="submission" date="2020-04" db="EMBL/GenBank/DDBJ databases">
        <authorList>
            <person name="Chiriac C."/>
            <person name="Salcher M."/>
            <person name="Ghai R."/>
            <person name="Kavagutti S V."/>
        </authorList>
    </citation>
    <scope>NUCLEOTIDE SEQUENCE</scope>
</reference>
<proteinExistence type="predicted"/>
<organism evidence="2">
    <name type="scientific">uncultured Caudovirales phage</name>
    <dbReference type="NCBI Taxonomy" id="2100421"/>
    <lineage>
        <taxon>Viruses</taxon>
        <taxon>Duplodnaviria</taxon>
        <taxon>Heunggongvirae</taxon>
        <taxon>Uroviricota</taxon>
        <taxon>Caudoviricetes</taxon>
        <taxon>Peduoviridae</taxon>
        <taxon>Maltschvirus</taxon>
        <taxon>Maltschvirus maltsch</taxon>
    </lineage>
</organism>
<dbReference type="EMBL" id="LR796269">
    <property type="protein sequence ID" value="CAB4133041.1"/>
    <property type="molecule type" value="Genomic_DNA"/>
</dbReference>
<sequence>MALPNGAGGYQLGDGNLNEVLLETQGAPAAYTAAAAPLAVADISSTGLITYNAAGGNNLQLPTVANLELTVSAAKNNSSFDFYVIALGAGTGTITTNTGWTLVGSMAVATTVSGHFRARKTGDGTWTLYRIS</sequence>
<protein>
    <submittedName>
        <fullName evidence="2">Uncharacterized protein</fullName>
    </submittedName>
</protein>
<gene>
    <name evidence="2" type="ORF">UFOVP254_34</name>
    <name evidence="1" type="ORF">UFOVP76_19</name>
</gene>
<name>A0A6J5LFR8_9CAUD</name>
<evidence type="ECO:0000313" key="1">
    <source>
        <dbReference type="EMBL" id="CAB4126817.1"/>
    </source>
</evidence>
<accession>A0A6J5LFR8</accession>